<dbReference type="GO" id="GO:0016757">
    <property type="term" value="F:glycosyltransferase activity"/>
    <property type="evidence" value="ECO:0007669"/>
    <property type="project" value="InterPro"/>
</dbReference>
<organism evidence="2">
    <name type="scientific">Blastocystis hominis</name>
    <dbReference type="NCBI Taxonomy" id="12968"/>
    <lineage>
        <taxon>Eukaryota</taxon>
        <taxon>Sar</taxon>
        <taxon>Stramenopiles</taxon>
        <taxon>Bigyra</taxon>
        <taxon>Opalozoa</taxon>
        <taxon>Opalinata</taxon>
        <taxon>Blastocystidae</taxon>
        <taxon>Blastocystis</taxon>
    </lineage>
</organism>
<dbReference type="Pfam" id="PF04577">
    <property type="entry name" value="Glyco_transf_61"/>
    <property type="match status" value="1"/>
</dbReference>
<dbReference type="GeneID" id="24922413"/>
<protein>
    <recommendedName>
        <fullName evidence="1">Glycosyltransferase 61 catalytic domain-containing protein</fullName>
    </recommendedName>
</protein>
<dbReference type="InParanoid" id="D8LZX6"/>
<accession>D8LZX6</accession>
<keyword evidence="3" id="KW-1185">Reference proteome</keyword>
<dbReference type="InterPro" id="IPR049625">
    <property type="entry name" value="Glyco_transf_61_cat"/>
</dbReference>
<proteinExistence type="predicted"/>
<reference evidence="2" key="1">
    <citation type="submission" date="2010-02" db="EMBL/GenBank/DDBJ databases">
        <title>Sequencing and annotation of the Blastocystis hominis genome.</title>
        <authorList>
            <person name="Wincker P."/>
        </authorList>
    </citation>
    <scope>NUCLEOTIDE SEQUENCE</scope>
    <source>
        <strain evidence="2">Singapore isolate B</strain>
    </source>
</reference>
<sequence>MLSIIRSFYFLKEKNKSSIDYKPYITGNSDTGKKTRSSLKINRHVGSIRPKPTSLYSNANRNHSVTIFSERFTLPTKAGSVSYKNTYPHKRRSSLLRFSQDRTRPTTAVPWEEDKSDNVTASDSNFTEDYSILTNQVPTTVSTNLQGSFEIGSSFVIISRLLPYEGRWFTNLYRYERGDWLVCLQLLIPREQRFLRLLHVIQSNYIKFENQRNASNAAFRMKEYSDASIGMIERSDSPFMEGHNICFNSKHEWKVYQKKGSIISQYPYRHCFRWTHSIVTSHSKIPTNANWIEDGYYYVSYPYRSRHIGHFAESVNQLLLKLRYPSLYPPLTDLYLPRFSTHEYEWSSTYLKLLFLLFPSDFTPKLHIARNITLNKVVCFRSAILLDRCRYNLDGALFAGIFSQDLMRASAYRLAAIQSKEIQVNQIPFLIIDRNGKRGLVKHSEWDLDVSYTTMEKLSFVKQVRLFYNTDIFFSPHGSALVNLMFARPHSVVIECNPPYFYEIWYSNTALISRVHHIMLATYKGNLTGSSKWKRAEQAYFGGIMSRIRRQYADDHVNPPVFVVKGAVEDAVAYLKRWRFVFEVSDKWSPLFF</sequence>
<evidence type="ECO:0000313" key="2">
    <source>
        <dbReference type="EMBL" id="CBK21365.2"/>
    </source>
</evidence>
<evidence type="ECO:0000259" key="1">
    <source>
        <dbReference type="Pfam" id="PF04577"/>
    </source>
</evidence>
<dbReference type="Proteomes" id="UP000008312">
    <property type="component" value="Unassembled WGS sequence"/>
</dbReference>
<evidence type="ECO:0000313" key="3">
    <source>
        <dbReference type="Proteomes" id="UP000008312"/>
    </source>
</evidence>
<gene>
    <name evidence="2" type="ORF">GSBLH_T00006288001</name>
</gene>
<feature type="domain" description="Glycosyltransferase 61 catalytic" evidence="1">
    <location>
        <begin position="448"/>
        <end position="494"/>
    </location>
</feature>
<dbReference type="OrthoDB" id="1892506at2759"/>
<dbReference type="EMBL" id="FN668642">
    <property type="protein sequence ID" value="CBK21365.2"/>
    <property type="molecule type" value="Genomic_DNA"/>
</dbReference>
<name>D8LZX6_BLAHO</name>
<dbReference type="RefSeq" id="XP_012895413.1">
    <property type="nucleotide sequence ID" value="XM_013039959.1"/>
</dbReference>
<dbReference type="AlphaFoldDB" id="D8LZX6"/>